<protein>
    <recommendedName>
        <fullName evidence="2">SCP domain-containing protein</fullName>
    </recommendedName>
</protein>
<evidence type="ECO:0000313" key="3">
    <source>
        <dbReference type="EMBL" id="EPB78970.1"/>
    </source>
</evidence>
<dbReference type="AlphaFoldDB" id="A0A0D6M4B1"/>
<dbReference type="Proteomes" id="UP000054495">
    <property type="component" value="Unassembled WGS sequence"/>
</dbReference>
<gene>
    <name evidence="3" type="ORF">ANCCEY_01925</name>
</gene>
<dbReference type="SUPFAM" id="SSF55797">
    <property type="entry name" value="PR-1-like"/>
    <property type="match status" value="1"/>
</dbReference>
<proteinExistence type="predicted"/>
<organism evidence="3 4">
    <name type="scientific">Ancylostoma ceylanicum</name>
    <dbReference type="NCBI Taxonomy" id="53326"/>
    <lineage>
        <taxon>Eukaryota</taxon>
        <taxon>Metazoa</taxon>
        <taxon>Ecdysozoa</taxon>
        <taxon>Nematoda</taxon>
        <taxon>Chromadorea</taxon>
        <taxon>Rhabditida</taxon>
        <taxon>Rhabditina</taxon>
        <taxon>Rhabditomorpha</taxon>
        <taxon>Strongyloidea</taxon>
        <taxon>Ancylostomatidae</taxon>
        <taxon>Ancylostomatinae</taxon>
        <taxon>Ancylostoma</taxon>
    </lineage>
</organism>
<feature type="domain" description="SCP" evidence="2">
    <location>
        <begin position="23"/>
        <end position="173"/>
    </location>
</feature>
<dbReference type="Gene3D" id="3.40.33.10">
    <property type="entry name" value="CAP"/>
    <property type="match status" value="1"/>
</dbReference>
<dbReference type="InterPro" id="IPR014044">
    <property type="entry name" value="CAP_dom"/>
</dbReference>
<feature type="signal peptide" evidence="1">
    <location>
        <begin position="1"/>
        <end position="21"/>
    </location>
</feature>
<sequence length="186" mass="20382">MGAEMGALLIATLLKCPNGEALEEEVSQVEGPVNDLRWSLINGTQRNGPNGTIMPKPEWLGEVMWNCSLEREAIHLLEYECSRKALVTSDRTVLLISVTGDRQSPFVSAMRVWTNELNKTAMEKSAIGNDSVTYDGNVLLRDYANLARANTTRIGCAQKSCSQIGASPGRPTSPLVKGEVIYEVRK</sequence>
<dbReference type="InterPro" id="IPR035940">
    <property type="entry name" value="CAP_sf"/>
</dbReference>
<feature type="chain" id="PRO_5002307564" description="SCP domain-containing protein" evidence="1">
    <location>
        <begin position="22"/>
        <end position="186"/>
    </location>
</feature>
<keyword evidence="1" id="KW-0732">Signal</keyword>
<evidence type="ECO:0000259" key="2">
    <source>
        <dbReference type="SMART" id="SM00198"/>
    </source>
</evidence>
<dbReference type="EMBL" id="KE124802">
    <property type="protein sequence ID" value="EPB78970.1"/>
    <property type="molecule type" value="Genomic_DNA"/>
</dbReference>
<evidence type="ECO:0000313" key="4">
    <source>
        <dbReference type="Proteomes" id="UP000054495"/>
    </source>
</evidence>
<reference evidence="3 4" key="1">
    <citation type="submission" date="2013-05" db="EMBL/GenBank/DDBJ databases">
        <title>Draft genome of the parasitic nematode Anyclostoma ceylanicum.</title>
        <authorList>
            <person name="Mitreva M."/>
        </authorList>
    </citation>
    <scope>NUCLEOTIDE SEQUENCE [LARGE SCALE GENOMIC DNA]</scope>
</reference>
<evidence type="ECO:0000256" key="1">
    <source>
        <dbReference type="SAM" id="SignalP"/>
    </source>
</evidence>
<dbReference type="SMART" id="SM00198">
    <property type="entry name" value="SCP"/>
    <property type="match status" value="1"/>
</dbReference>
<keyword evidence="4" id="KW-1185">Reference proteome</keyword>
<name>A0A0D6M4B1_9BILA</name>
<accession>A0A0D6M4B1</accession>